<dbReference type="STRING" id="1548547.BA177_07135"/>
<keyword evidence="3" id="KW-1185">Reference proteome</keyword>
<organism evidence="2 3">
    <name type="scientific">Woeseia oceani</name>
    <dbReference type="NCBI Taxonomy" id="1548547"/>
    <lineage>
        <taxon>Bacteria</taxon>
        <taxon>Pseudomonadati</taxon>
        <taxon>Pseudomonadota</taxon>
        <taxon>Gammaproteobacteria</taxon>
        <taxon>Woeseiales</taxon>
        <taxon>Woeseiaceae</taxon>
        <taxon>Woeseia</taxon>
    </lineage>
</organism>
<dbReference type="KEGG" id="woc:BA177_07135"/>
<dbReference type="SUPFAM" id="SSF63829">
    <property type="entry name" value="Calcium-dependent phosphotriesterase"/>
    <property type="match status" value="1"/>
</dbReference>
<dbReference type="Pfam" id="PF05787">
    <property type="entry name" value="PhoX"/>
    <property type="match status" value="1"/>
</dbReference>
<evidence type="ECO:0000256" key="1">
    <source>
        <dbReference type="SAM" id="SignalP"/>
    </source>
</evidence>
<accession>A0A193LKX2</accession>
<evidence type="ECO:0008006" key="4">
    <source>
        <dbReference type="Google" id="ProtNLM"/>
    </source>
</evidence>
<dbReference type="EMBL" id="CP016268">
    <property type="protein sequence ID" value="ANO53063.1"/>
    <property type="molecule type" value="Genomic_DNA"/>
</dbReference>
<feature type="signal peptide" evidence="1">
    <location>
        <begin position="1"/>
        <end position="27"/>
    </location>
</feature>
<dbReference type="AlphaFoldDB" id="A0A193LKX2"/>
<dbReference type="InterPro" id="IPR008557">
    <property type="entry name" value="PhoX"/>
</dbReference>
<dbReference type="Proteomes" id="UP000092695">
    <property type="component" value="Chromosome"/>
</dbReference>
<evidence type="ECO:0000313" key="2">
    <source>
        <dbReference type="EMBL" id="ANO53063.1"/>
    </source>
</evidence>
<keyword evidence="1" id="KW-0732">Signal</keyword>
<gene>
    <name evidence="2" type="ORF">BA177_07135</name>
</gene>
<name>A0A193LKX2_9GAMM</name>
<proteinExistence type="predicted"/>
<protein>
    <recommendedName>
        <fullName evidence="4">dTDP-glucose 4,6-dehydratase</fullName>
    </recommendedName>
</protein>
<dbReference type="PROSITE" id="PS51257">
    <property type="entry name" value="PROKAR_LIPOPROTEIN"/>
    <property type="match status" value="1"/>
</dbReference>
<dbReference type="PANTHER" id="PTHR35399">
    <property type="entry name" value="SLR8030 PROTEIN"/>
    <property type="match status" value="1"/>
</dbReference>
<feature type="chain" id="PRO_5008260395" description="dTDP-glucose 4,6-dehydratase" evidence="1">
    <location>
        <begin position="28"/>
        <end position="624"/>
    </location>
</feature>
<dbReference type="PANTHER" id="PTHR35399:SF2">
    <property type="entry name" value="DUF839 DOMAIN-CONTAINING PROTEIN"/>
    <property type="match status" value="1"/>
</dbReference>
<evidence type="ECO:0000313" key="3">
    <source>
        <dbReference type="Proteomes" id="UP000092695"/>
    </source>
</evidence>
<sequence>MEARLGRREFVAAGLAATLLPMSSLLAGCGGQNAELDAGPGPDPGSTLSFGEVAYDKAAEDILPDGYSRQILISWGDPMKAGGPSFAADNTDVETALQQFGYNNDFLAYLPMDANQKASEHGLLVVNHEYPLPWLMWSGLDESNAAATMTREQVDVSMAAVGLSVLEVKREGSEWQLVTDSRFNRRLSAFTPMDIRGPARGHPRMRTSDDPGGTTVLGTHDNCNGGVTPWGTVLSGEEGSADFFKGNYENTEDSAHFARYYYDAQSATGDYGWGRYHARFDLEQEPNEANRFEWIVEVDPFEPDRPPVKRTALGRFAHEGAHTVLNSDGRVVVFMGDDWEFEYIYRFVTDAVYDPSNRSANRHLLDNGTLSVAQLDEDGGLQWLPIRFGEGPLTAANGFMDQGDVLIQTRRAADLLGATPMDAPEGFVSDPKRGVLFLALTQNRDRTQNQVSAANPRANNEFGHLLELFAPSIDGGKHDYAADRFEWSLMLLCGDRAEAAPFHPETAERSRFTDPDNLSVDPMGRLWVCSDDGNGTRDALYVMETEGPERNLSRRFYMPPLESECCSPAFTPDGRTLFLAVQHPGEEASSLESTVTRWPELKPGEPPRPSVIVITRDDGAVIGS</sequence>
<reference evidence="2 3" key="1">
    <citation type="submission" date="2016-06" db="EMBL/GenBank/DDBJ databases">
        <title>Complete genome sequence of a deep-branching marine Gamma Proteobacterium Woeseia oceani type strain XK5.</title>
        <authorList>
            <person name="Mu D."/>
            <person name="Du Z."/>
        </authorList>
    </citation>
    <scope>NUCLEOTIDE SEQUENCE [LARGE SCALE GENOMIC DNA]</scope>
    <source>
        <strain evidence="2 3">XK5</strain>
    </source>
</reference>